<feature type="transmembrane region" description="Helical" evidence="3">
    <location>
        <begin position="663"/>
        <end position="683"/>
    </location>
</feature>
<dbReference type="PANTHER" id="PTHR47372:SF11">
    <property type="entry name" value="RE19971P"/>
    <property type="match status" value="1"/>
</dbReference>
<keyword evidence="1" id="KW-1245">Viral tail assembly</keyword>
<keyword evidence="3" id="KW-0472">Membrane</keyword>
<dbReference type="PANTHER" id="PTHR47372">
    <property type="entry name" value="DAUER UP-REGULATED-RELATED"/>
    <property type="match status" value="1"/>
</dbReference>
<dbReference type="Pfam" id="PF01464">
    <property type="entry name" value="SLT"/>
    <property type="match status" value="1"/>
</dbReference>
<reference evidence="6 7" key="3">
    <citation type="journal article" date="2006" name="Virology">
        <title>Complete nucleotide sequence and genome analysis of bacteriophage BFK20--a lytic phage of the industrial producer Brevibacterium flavum.</title>
        <authorList>
            <person name="Bukovska G."/>
            <person name="Klucar L."/>
            <person name="Vlcek C."/>
            <person name="Adamovic J."/>
            <person name="Turna J."/>
            <person name="Timko J."/>
        </authorList>
    </citation>
    <scope>NUCLEOTIDE SEQUENCE [LARGE SCALE GENOMIC DNA]</scope>
</reference>
<proteinExistence type="predicted"/>
<feature type="transmembrane region" description="Helical" evidence="3">
    <location>
        <begin position="526"/>
        <end position="546"/>
    </location>
</feature>
<evidence type="ECO:0000256" key="2">
    <source>
        <dbReference type="SAM" id="MobiDB-lite"/>
    </source>
</evidence>
<dbReference type="CDD" id="cd13402">
    <property type="entry name" value="LT_TF-like"/>
    <property type="match status" value="1"/>
</dbReference>
<reference evidence="6 7" key="4">
    <citation type="journal article" date="2007" name="Virology">
        <title>Transcriptional profiling of bacteriophage BFK20: coexpression interrogated by "guilt-by-association" algorithm.</title>
        <authorList>
            <person name="Majtan T."/>
            <person name="Halgasova N."/>
            <person name="Bukovska G."/>
            <person name="Timko J."/>
        </authorList>
    </citation>
    <scope>NUCLEOTIDE SEQUENCE [LARGE SCALE GENOMIC DNA]</scope>
</reference>
<keyword evidence="3" id="KW-0812">Transmembrane</keyword>
<dbReference type="GO" id="GO:0098003">
    <property type="term" value="P:viral tail assembly"/>
    <property type="evidence" value="ECO:0007669"/>
    <property type="project" value="UniProtKB-KW"/>
</dbReference>
<feature type="compositionally biased region" description="Polar residues" evidence="2">
    <location>
        <begin position="1516"/>
        <end position="1531"/>
    </location>
</feature>
<feature type="transmembrane region" description="Helical" evidence="3">
    <location>
        <begin position="552"/>
        <end position="570"/>
    </location>
</feature>
<dbReference type="CAZy" id="GH23">
    <property type="family name" value="Glycoside Hydrolase Family 23"/>
</dbReference>
<name>Q9MBI9_9CAUD</name>
<reference evidence="6 7" key="1">
    <citation type="journal article" date="1992" name="J. Gen. Microbiol.">
        <title>Characterization of bacteriophage BFK20 from Brevibacterium flavum.</title>
        <authorList>
            <person name="Koptides M."/>
            <person name="Barak I."/>
            <person name="Sisova M."/>
            <person name="Baloghova E."/>
            <person name="Ugorcakova J."/>
        </authorList>
    </citation>
    <scope>NUCLEOTIDE SEQUENCE [LARGE SCALE GENOMIC DNA]</scope>
</reference>
<dbReference type="InterPro" id="IPR010090">
    <property type="entry name" value="Phage_tape_meas"/>
</dbReference>
<dbReference type="Proteomes" id="UP000001531">
    <property type="component" value="Segment"/>
</dbReference>
<keyword evidence="1" id="KW-1188">Viral release from host cell</keyword>
<dbReference type="Pfam" id="PF10145">
    <property type="entry name" value="PhageMin_Tail"/>
    <property type="match status" value="1"/>
</dbReference>
<dbReference type="EMBL" id="AJ278322">
    <property type="protein sequence ID" value="CAB93921.2"/>
    <property type="molecule type" value="Genomic_DNA"/>
</dbReference>
<dbReference type="SUPFAM" id="SSF53955">
    <property type="entry name" value="Lysozyme-like"/>
    <property type="match status" value="1"/>
</dbReference>
<sequence>MAQDNDAVFVPVLPAFDKFFPQLSAESKKSGERAGADLASAMGKGVERAGTLAEKAGDQMKRAQDRAADAADSLRQKNLALEAVMSKESATALEIARATDAVTKASRAKETADDLAARAVKKHASAQEDYQKVLDETNDAVELGTSHLDEYSSGLEGVGGSIKNMIGAAAGIGSIGAAIGAAMDVSGATNKINNQLGLTGDVARQTGDDIRSVLSSGMASGADEAAEAIGALNSQFKYLGSEGEQTAADLADNFLGFSRTFDVDLAEATQTAGQLILNGLATDVEDAADLMVTAMQRVPAQMRDELPEIINEYGTNFANLGFSGEEAFSLLVAQAEKGKWALDKTGDALKEFTIRGSDMSKTSVEAYEALGLSAEDMSNAIAVGGEGARDALQSVATELLNMENPQERANTAIALFGTQLEDLGIDQIPGFLEGLTGAQDGMEGFEGASQGLADTMSNSLQGRLDKVKGTAMSLASDGFMRAWDMGERLATWARESQAWLIPLGVGIGAVAAGLAAAAIQQKILAAGGLIGWLSKATSGTILFNAALWANPVTWIVAGIAALVAGLVLFFTKTETGRKAWDTFTTALGDGWDWFTDKLSKGWAWVDENVWTPFLGFLDTARDTWGIVWGGINDAWTSFTDGIKSGWENYIKPAWDAIVSAGQLMATILGTIVLAPILLAWNVLSAGIQWGWENLIKPAWDAIVSAAQWMWNNVLKPTFDFIRLAWMVLVEGMKWGWENLLKPAWDALQTAAMWLWNSVLMPVFGFIKAGWDTLLNGMKWAWENILKPTWDAVSNALNWLWSNTVSPVLSWIGDKWQAMGDGMKRVWEWVDSNVLVPFRNGLDVLKGWFDTTVDAIGRGWNRIKDLVKEPISFVVNTVYNKGIKPAWDAVAGFVGMDDKKLPDIAFASGGVLPGYSPGVDNYTFVDPQTGFTLGLGGGEAIMRPEFVRAVGGAPAIDALNKVAKNGGISGVSKALGQGAQFADGGVLDKRVQQTMAALAPEHGKPYQWGGVGNPSWDCSGLWSGITQSLGGGNLFGGRIFNTVSLMNNPGAFGYTPGLSGRVTVGVSADHMAGTIDGTNIESASMPKGVQIGGSAWGSDNGYFTNTYTLTELLGNFVSGGNGGGGGNPIGRLAKAAWDKVMSLVPETPSYPGVIGEWPGKARSTFVDTLWNWVKSKLPFGGGETGVQGGVAAGVEQWRDLVNRVLAAKGFDTSMADTVLRRMNQESGGNPAAVNNWDINAVNGTPSKGLMQVIDPTFAAHKDAGYDDIWDPESNIRASMNYAINRYGSLSAAYDRAGGYHDGGLAPAGQGLLKKTALEPEMVLNPAMTQAFIDWMGALLANGNGIDTRTVANEFVSAFEGGDFGVGELTRALGGNGAIAQAVIDGTATMGRAYRGFTAWASENEDHGRMGTPEEWARHFGAAAVQELGGNALGLVGLDGIADITLSDSTVNLLNTAADTLNGLANAGELQLPGGFRFGHAWADMAQPVSLLDDNGRVAKTDTQAVSEVAQPEAVDTQAVSDTTEAVASTPAVTGSGTAGGTSSSTGGTSGSTGGTTLVLKVPNVTDELRDQVKAINDKTTDLEVKVEKLEEDQTAAVTDGLSMIV</sequence>
<keyword evidence="3" id="KW-1133">Transmembrane helix</keyword>
<dbReference type="InterPro" id="IPR023346">
    <property type="entry name" value="Lysozyme-like_dom_sf"/>
</dbReference>
<feature type="domain" description="Phage tail tape measure protein" evidence="5">
    <location>
        <begin position="221"/>
        <end position="417"/>
    </location>
</feature>
<evidence type="ECO:0000259" key="4">
    <source>
        <dbReference type="Pfam" id="PF01464"/>
    </source>
</evidence>
<dbReference type="InterPro" id="IPR008258">
    <property type="entry name" value="Transglycosylase_SLT_dom_1"/>
</dbReference>
<accession>Q9MBI9</accession>
<dbReference type="GeneID" id="5580369"/>
<gene>
    <name evidence="6" type="primary">ORF15</name>
</gene>
<keyword evidence="7" id="KW-1185">Reference proteome</keyword>
<evidence type="ECO:0000256" key="1">
    <source>
        <dbReference type="ARBA" id="ARBA00022465"/>
    </source>
</evidence>
<evidence type="ECO:0000313" key="7">
    <source>
        <dbReference type="Proteomes" id="UP000001531"/>
    </source>
</evidence>
<organism evidence="6 7">
    <name type="scientific">Corynebacterium phage BFK20</name>
    <dbReference type="NCBI Taxonomy" id="28358"/>
    <lineage>
        <taxon>Viruses</taxon>
        <taxon>Duplodnaviria</taxon>
        <taxon>Heunggongvirae</taxon>
        <taxon>Uroviricota</taxon>
        <taxon>Caudoviricetes</taxon>
        <taxon>Sasvirus</taxon>
        <taxon>Sasvirus BFK20</taxon>
    </lineage>
</organism>
<protein>
    <submittedName>
        <fullName evidence="6">Gp15, minor tail protein</fullName>
    </submittedName>
</protein>
<feature type="transmembrane region" description="Helical" evidence="3">
    <location>
        <begin position="499"/>
        <end position="519"/>
    </location>
</feature>
<evidence type="ECO:0000259" key="5">
    <source>
        <dbReference type="Pfam" id="PF10145"/>
    </source>
</evidence>
<dbReference type="RefSeq" id="YP_001456745.1">
    <property type="nucleotide sequence ID" value="NC_009799.3"/>
</dbReference>
<reference evidence="6 7" key="2">
    <citation type="journal article" date="1994" name="Acta Virol.">
        <title>Characterization and sequence analysis of the F2 promoter from corynephage BFK20.</title>
        <authorList>
            <person name="Koptides M."/>
            <person name="Ugorcakova J."/>
            <person name="Baloghova E."/>
            <person name="Bukovska G."/>
            <person name="Timko J."/>
        </authorList>
    </citation>
    <scope>NUCLEOTIDE SEQUENCE [LARGE SCALE GENOMIC DNA]</scope>
</reference>
<dbReference type="SMR" id="Q9MBI9"/>
<evidence type="ECO:0000313" key="6">
    <source>
        <dbReference type="EMBL" id="CAB93921.2"/>
    </source>
</evidence>
<feature type="domain" description="Transglycosylase SLT" evidence="4">
    <location>
        <begin position="1217"/>
        <end position="1302"/>
    </location>
</feature>
<feature type="region of interest" description="Disordered" evidence="2">
    <location>
        <begin position="1514"/>
        <end position="1555"/>
    </location>
</feature>
<dbReference type="Gene3D" id="1.10.530.10">
    <property type="match status" value="1"/>
</dbReference>
<evidence type="ECO:0000256" key="3">
    <source>
        <dbReference type="SAM" id="Phobius"/>
    </source>
</evidence>